<evidence type="ECO:0000313" key="2">
    <source>
        <dbReference type="EMBL" id="WPK13754.1"/>
    </source>
</evidence>
<feature type="domain" description="HD" evidence="1">
    <location>
        <begin position="199"/>
        <end position="283"/>
    </location>
</feature>
<dbReference type="InterPro" id="IPR052732">
    <property type="entry name" value="Cell-binding_unc_protein"/>
</dbReference>
<dbReference type="Pfam" id="PF01966">
    <property type="entry name" value="HD"/>
    <property type="match status" value="1"/>
</dbReference>
<gene>
    <name evidence="2" type="ORF">R6U77_08870</name>
</gene>
<dbReference type="CDD" id="cd00077">
    <property type="entry name" value="HDc"/>
    <property type="match status" value="1"/>
</dbReference>
<dbReference type="SUPFAM" id="SSF52540">
    <property type="entry name" value="P-loop containing nucleoside triphosphate hydrolases"/>
    <property type="match status" value="1"/>
</dbReference>
<dbReference type="Proteomes" id="UP001322664">
    <property type="component" value="Chromosome"/>
</dbReference>
<dbReference type="RefSeq" id="WP_319838200.1">
    <property type="nucleotide sequence ID" value="NZ_CP137624.1"/>
</dbReference>
<dbReference type="PANTHER" id="PTHR43883:SF1">
    <property type="entry name" value="GLUCONOKINASE"/>
    <property type="match status" value="1"/>
</dbReference>
<dbReference type="Gene3D" id="3.40.50.300">
    <property type="entry name" value="P-loop containing nucleotide triphosphate hydrolases"/>
    <property type="match status" value="1"/>
</dbReference>
<organism evidence="2 3">
    <name type="scientific">Lysinibacillus louembei</name>
    <dbReference type="NCBI Taxonomy" id="1470088"/>
    <lineage>
        <taxon>Bacteria</taxon>
        <taxon>Bacillati</taxon>
        <taxon>Bacillota</taxon>
        <taxon>Bacilli</taxon>
        <taxon>Bacillales</taxon>
        <taxon>Bacillaceae</taxon>
        <taxon>Lysinibacillus</taxon>
    </lineage>
</organism>
<dbReference type="EMBL" id="CP137624">
    <property type="protein sequence ID" value="WPK13754.1"/>
    <property type="molecule type" value="Genomic_DNA"/>
</dbReference>
<dbReference type="InterPro" id="IPR003607">
    <property type="entry name" value="HD/PDEase_dom"/>
</dbReference>
<proteinExistence type="predicted"/>
<evidence type="ECO:0000313" key="3">
    <source>
        <dbReference type="Proteomes" id="UP001322664"/>
    </source>
</evidence>
<reference evidence="2 3" key="1">
    <citation type="submission" date="2023-09" db="EMBL/GenBank/DDBJ databases">
        <authorList>
            <person name="Page C.A."/>
            <person name="Perez-Diaz I.M."/>
        </authorList>
    </citation>
    <scope>NUCLEOTIDE SEQUENCE [LARGE SCALE GENOMIC DNA]</scope>
    <source>
        <strain evidence="2 3">Ll15</strain>
    </source>
</reference>
<keyword evidence="3" id="KW-1185">Reference proteome</keyword>
<dbReference type="SUPFAM" id="SSF109604">
    <property type="entry name" value="HD-domain/PDEase-like"/>
    <property type="match status" value="1"/>
</dbReference>
<sequence>MKVIFTVGLPASGKSTFVQKLAKTENAVILSSDTIRQELFGDATKQKSRLIFRVLYERLNELVAKGYSVIVDATNIERERRMFALKKLPATIQKECYYFDTPYSICVARNQQRKRIVPLAIMEKMAKHLEFPTAGEGFDEVHIVHESTPYAISRQQFVTLLERQPSYEELFQALQAIPAFQQMYRFNQENPYHQFLLCQHTYFVLTYVNEYYMENDKLALQIAALFHDSGKPFCKKYKPLQERYGYFGHENVSAQIVCHFLLELGFDRDFVLKVIHLVQFHMLIQYGGDKGSSQIYHLADADLLTKLYFFREADQFAK</sequence>
<dbReference type="InterPro" id="IPR027417">
    <property type="entry name" value="P-loop_NTPase"/>
</dbReference>
<name>A0ABZ0S262_9BACI</name>
<dbReference type="PANTHER" id="PTHR43883">
    <property type="entry name" value="SLR0207 PROTEIN"/>
    <property type="match status" value="1"/>
</dbReference>
<dbReference type="Gene3D" id="1.10.3210.10">
    <property type="entry name" value="Hypothetical protein af1432"/>
    <property type="match status" value="1"/>
</dbReference>
<dbReference type="InterPro" id="IPR006674">
    <property type="entry name" value="HD_domain"/>
</dbReference>
<protein>
    <submittedName>
        <fullName evidence="2">AAA family ATPase</fullName>
    </submittedName>
</protein>
<evidence type="ECO:0000259" key="1">
    <source>
        <dbReference type="Pfam" id="PF01966"/>
    </source>
</evidence>
<dbReference type="Pfam" id="PF13671">
    <property type="entry name" value="AAA_33"/>
    <property type="match status" value="1"/>
</dbReference>
<accession>A0ABZ0S262</accession>